<dbReference type="AlphaFoldDB" id="A0A9D1PS04"/>
<dbReference type="Proteomes" id="UP000823936">
    <property type="component" value="Unassembled WGS sequence"/>
</dbReference>
<dbReference type="Pfam" id="PF00994">
    <property type="entry name" value="MoCF_biosynth"/>
    <property type="match status" value="1"/>
</dbReference>
<dbReference type="InterPro" id="IPR050101">
    <property type="entry name" value="CinA"/>
</dbReference>
<dbReference type="Pfam" id="PF02464">
    <property type="entry name" value="CinA"/>
    <property type="match status" value="1"/>
</dbReference>
<dbReference type="SUPFAM" id="SSF53218">
    <property type="entry name" value="Molybdenum cofactor biosynthesis proteins"/>
    <property type="match status" value="1"/>
</dbReference>
<dbReference type="InterPro" id="IPR008136">
    <property type="entry name" value="CinA_C"/>
</dbReference>
<comment type="caution">
    <text evidence="3">The sequence shown here is derived from an EMBL/GenBank/DDBJ whole genome shotgun (WGS) entry which is preliminary data.</text>
</comment>
<protein>
    <recommendedName>
        <fullName evidence="1">CinA-like protein</fullName>
    </recommendedName>
</protein>
<proteinExistence type="inferred from homology"/>
<dbReference type="EMBL" id="DXHU01000006">
    <property type="protein sequence ID" value="HIV98479.1"/>
    <property type="molecule type" value="Genomic_DNA"/>
</dbReference>
<dbReference type="InterPro" id="IPR036653">
    <property type="entry name" value="CinA-like_C"/>
</dbReference>
<evidence type="ECO:0000313" key="4">
    <source>
        <dbReference type="Proteomes" id="UP000823936"/>
    </source>
</evidence>
<dbReference type="Gene3D" id="3.40.980.10">
    <property type="entry name" value="MoaB/Mog-like domain"/>
    <property type="match status" value="1"/>
</dbReference>
<evidence type="ECO:0000256" key="1">
    <source>
        <dbReference type="HAMAP-Rule" id="MF_00226"/>
    </source>
</evidence>
<feature type="domain" description="MoaB/Mog" evidence="2">
    <location>
        <begin position="5"/>
        <end position="167"/>
    </location>
</feature>
<dbReference type="SMART" id="SM00852">
    <property type="entry name" value="MoCF_biosynth"/>
    <property type="match status" value="1"/>
</dbReference>
<dbReference type="NCBIfam" id="TIGR00199">
    <property type="entry name" value="PncC_domain"/>
    <property type="match status" value="1"/>
</dbReference>
<reference evidence="3" key="1">
    <citation type="journal article" date="2021" name="PeerJ">
        <title>Extensive microbial diversity within the chicken gut microbiome revealed by metagenomics and culture.</title>
        <authorList>
            <person name="Gilroy R."/>
            <person name="Ravi A."/>
            <person name="Getino M."/>
            <person name="Pursley I."/>
            <person name="Horton D.L."/>
            <person name="Alikhan N.F."/>
            <person name="Baker D."/>
            <person name="Gharbi K."/>
            <person name="Hall N."/>
            <person name="Watson M."/>
            <person name="Adriaenssens E.M."/>
            <person name="Foster-Nyarko E."/>
            <person name="Jarju S."/>
            <person name="Secka A."/>
            <person name="Antonio M."/>
            <person name="Oren A."/>
            <person name="Chaudhuri R.R."/>
            <person name="La Ragione R."/>
            <person name="Hildebrand F."/>
            <person name="Pallen M.J."/>
        </authorList>
    </citation>
    <scope>NUCLEOTIDE SEQUENCE</scope>
    <source>
        <strain evidence="3">Gambia11-129</strain>
    </source>
</reference>
<name>A0A9D1PS04_9SPIO</name>
<dbReference type="CDD" id="cd00885">
    <property type="entry name" value="cinA"/>
    <property type="match status" value="1"/>
</dbReference>
<dbReference type="SUPFAM" id="SSF142433">
    <property type="entry name" value="CinA-like"/>
    <property type="match status" value="1"/>
</dbReference>
<dbReference type="PIRSF" id="PIRSF006728">
    <property type="entry name" value="CinA"/>
    <property type="match status" value="1"/>
</dbReference>
<dbReference type="InterPro" id="IPR001453">
    <property type="entry name" value="MoaB/Mog_dom"/>
</dbReference>
<sequence length="412" mass="44772">MINASLIIIGSELTRGVIEDKHGKLVAKELTGIGINVVELVTIPDDGSISYVLSALKRYSDVIIVTGGLGPTQDDLTRKAISDSFSSPLYLDETVFAKLKDKLKEKAEGANKSQAYFPRGARIIANENGTADGFALTKDGKSIYALPGPPKEMRPMFYSYVLEDLKNMAGLGGIKRAEFSSLITAEARLEELFEKASRSVSFATRFQDYKISVYLSGSDSDVKDAISYLRKETGEYRILDGDTDAKKELVNTLIERNLTISTAESLTGGLLGTLLTEDAGSSRYYVGSLVSYATRLKEDLLRVPSSCIEKHGVVSKETALFMAENVRSMMKSDVAVSLTGVAGPDEQDGRKVGTVCIGFSIRGRESEAVELDFSSWGRSSVRKKALVSAFILANSYIKGEDVVKIASGWRNI</sequence>
<dbReference type="PANTHER" id="PTHR13939">
    <property type="entry name" value="NICOTINAMIDE-NUCLEOTIDE AMIDOHYDROLASE PNCC"/>
    <property type="match status" value="1"/>
</dbReference>
<organism evidence="3 4">
    <name type="scientific">Candidatus Ornithospirochaeta avicola</name>
    <dbReference type="NCBI Taxonomy" id="2840896"/>
    <lineage>
        <taxon>Bacteria</taxon>
        <taxon>Pseudomonadati</taxon>
        <taxon>Spirochaetota</taxon>
        <taxon>Spirochaetia</taxon>
        <taxon>Spirochaetales</taxon>
        <taxon>Spirochaetaceae</taxon>
        <taxon>Spirochaetaceae incertae sedis</taxon>
        <taxon>Candidatus Ornithospirochaeta</taxon>
    </lineage>
</organism>
<dbReference type="InterPro" id="IPR008135">
    <property type="entry name" value="Competence-induced_CinA"/>
</dbReference>
<dbReference type="InterPro" id="IPR036425">
    <property type="entry name" value="MoaB/Mog-like_dom_sf"/>
</dbReference>
<reference evidence="3" key="2">
    <citation type="submission" date="2021-04" db="EMBL/GenBank/DDBJ databases">
        <authorList>
            <person name="Gilroy R."/>
        </authorList>
    </citation>
    <scope>NUCLEOTIDE SEQUENCE</scope>
    <source>
        <strain evidence="3">Gambia11-129</strain>
    </source>
</reference>
<dbReference type="HAMAP" id="MF_00226_B">
    <property type="entry name" value="CinA_B"/>
    <property type="match status" value="1"/>
</dbReference>
<accession>A0A9D1PS04</accession>
<gene>
    <name evidence="3" type="ORF">IAB12_01710</name>
</gene>
<comment type="similarity">
    <text evidence="1">Belongs to the CinA family.</text>
</comment>
<evidence type="ECO:0000313" key="3">
    <source>
        <dbReference type="EMBL" id="HIV98479.1"/>
    </source>
</evidence>
<dbReference type="Gene3D" id="3.90.950.20">
    <property type="entry name" value="CinA-like"/>
    <property type="match status" value="1"/>
</dbReference>
<dbReference type="PANTHER" id="PTHR13939:SF0">
    <property type="entry name" value="NMN AMIDOHYDROLASE-LIKE PROTEIN YFAY"/>
    <property type="match status" value="1"/>
</dbReference>
<evidence type="ECO:0000259" key="2">
    <source>
        <dbReference type="SMART" id="SM00852"/>
    </source>
</evidence>